<sequence length="41" mass="4723">MWCPPNPVDKLIDRNGNEVAVTTETCDQVVPEAWPTRWPTR</sequence>
<proteinExistence type="predicted"/>
<accession>A0ABP3A5L1</accession>
<organism evidence="1 2">
    <name type="scientific">Mycobacterium ulcerans str. Harvey</name>
    <dbReference type="NCBI Taxonomy" id="1299332"/>
    <lineage>
        <taxon>Bacteria</taxon>
        <taxon>Bacillati</taxon>
        <taxon>Actinomycetota</taxon>
        <taxon>Actinomycetes</taxon>
        <taxon>Mycobacteriales</taxon>
        <taxon>Mycobacteriaceae</taxon>
        <taxon>Mycobacterium</taxon>
        <taxon>Mycobacterium ulcerans group</taxon>
    </lineage>
</organism>
<dbReference type="EMBL" id="JAOL01000170">
    <property type="protein sequence ID" value="EUA86780.1"/>
    <property type="molecule type" value="Genomic_DNA"/>
</dbReference>
<name>A0ABP3A5L1_MYCUL</name>
<comment type="caution">
    <text evidence="1">The sequence shown here is derived from an EMBL/GenBank/DDBJ whole genome shotgun (WGS) entry which is preliminary data.</text>
</comment>
<protein>
    <submittedName>
        <fullName evidence="1">Bifunctional membrane-associated penicillin-binding 1A/1B PonA2 domain protein</fullName>
    </submittedName>
</protein>
<evidence type="ECO:0000313" key="2">
    <source>
        <dbReference type="Proteomes" id="UP000020681"/>
    </source>
</evidence>
<gene>
    <name evidence="1" type="primary">ponA2</name>
    <name evidence="1" type="ORF">I551_6825</name>
</gene>
<dbReference type="Proteomes" id="UP000020681">
    <property type="component" value="Unassembled WGS sequence"/>
</dbReference>
<evidence type="ECO:0000313" key="1">
    <source>
        <dbReference type="EMBL" id="EUA86780.1"/>
    </source>
</evidence>
<reference evidence="1 2" key="1">
    <citation type="submission" date="2014-01" db="EMBL/GenBank/DDBJ databases">
        <authorList>
            <person name="Dobos K."/>
            <person name="Lenaerts A."/>
            <person name="Ordway D."/>
            <person name="DeGroote M.A."/>
            <person name="Parker T."/>
            <person name="Sizemore C."/>
            <person name="Tallon L.J."/>
            <person name="Sadzewicz L.K."/>
            <person name="Sengamalay N."/>
            <person name="Fraser C.M."/>
            <person name="Hine E."/>
            <person name="Shefchek K.A."/>
            <person name="Das S.P."/>
            <person name="Tettelin H."/>
        </authorList>
    </citation>
    <scope>NUCLEOTIDE SEQUENCE [LARGE SCALE GENOMIC DNA]</scope>
    <source>
        <strain evidence="1 2">Harvey</strain>
    </source>
</reference>
<keyword evidence="2" id="KW-1185">Reference proteome</keyword>